<feature type="coiled-coil region" evidence="9">
    <location>
        <begin position="580"/>
        <end position="667"/>
    </location>
</feature>
<dbReference type="EC" id="2.7.13.3" evidence="3"/>
<evidence type="ECO:0000256" key="6">
    <source>
        <dbReference type="ARBA" id="ARBA00022777"/>
    </source>
</evidence>
<dbReference type="PROSITE" id="PS50885">
    <property type="entry name" value="HAMP"/>
    <property type="match status" value="1"/>
</dbReference>
<dbReference type="InterPro" id="IPR003594">
    <property type="entry name" value="HATPase_dom"/>
</dbReference>
<feature type="transmembrane region" description="Helical" evidence="10">
    <location>
        <begin position="300"/>
        <end position="332"/>
    </location>
</feature>
<dbReference type="Pfam" id="PF08376">
    <property type="entry name" value="NIT"/>
    <property type="match status" value="1"/>
</dbReference>
<dbReference type="SMART" id="SM00387">
    <property type="entry name" value="HATPase_c"/>
    <property type="match status" value="1"/>
</dbReference>
<protein>
    <recommendedName>
        <fullName evidence="3">histidine kinase</fullName>
        <ecNumber evidence="3">2.7.13.3</ecNumber>
    </recommendedName>
</protein>
<dbReference type="RefSeq" id="WP_112306510.1">
    <property type="nucleotide sequence ID" value="NZ_QMDV01000004.1"/>
</dbReference>
<dbReference type="PROSITE" id="PS50109">
    <property type="entry name" value="HIS_KIN"/>
    <property type="match status" value="1"/>
</dbReference>
<feature type="modified residue" description="4-aspartylphosphate" evidence="8">
    <location>
        <position position="1120"/>
    </location>
</feature>
<dbReference type="InterPro" id="IPR011006">
    <property type="entry name" value="CheY-like_superfamily"/>
</dbReference>
<dbReference type="Pfam" id="PF00672">
    <property type="entry name" value="HAMP"/>
    <property type="match status" value="1"/>
</dbReference>
<dbReference type="SMART" id="SM00448">
    <property type="entry name" value="REC"/>
    <property type="match status" value="3"/>
</dbReference>
<dbReference type="Pfam" id="PF00072">
    <property type="entry name" value="Response_reg"/>
    <property type="match status" value="3"/>
</dbReference>
<dbReference type="GO" id="GO:0000155">
    <property type="term" value="F:phosphorelay sensor kinase activity"/>
    <property type="evidence" value="ECO:0007669"/>
    <property type="project" value="InterPro"/>
</dbReference>
<dbReference type="SUPFAM" id="SSF55781">
    <property type="entry name" value="GAF domain-like"/>
    <property type="match status" value="1"/>
</dbReference>
<keyword evidence="7" id="KW-0902">Two-component regulatory system</keyword>
<feature type="transmembrane region" description="Helical" evidence="10">
    <location>
        <begin position="524"/>
        <end position="544"/>
    </location>
</feature>
<dbReference type="InterPro" id="IPR036097">
    <property type="entry name" value="HisK_dim/P_sf"/>
</dbReference>
<feature type="modified residue" description="4-aspartylphosphate" evidence="8">
    <location>
        <position position="998"/>
    </location>
</feature>
<dbReference type="SUPFAM" id="SSF55874">
    <property type="entry name" value="ATPase domain of HSP90 chaperone/DNA topoisomerase II/histidine kinase"/>
    <property type="match status" value="1"/>
</dbReference>
<evidence type="ECO:0000259" key="13">
    <source>
        <dbReference type="PROSITE" id="PS50885"/>
    </source>
</evidence>
<reference evidence="14 15" key="1">
    <citation type="submission" date="2018-06" db="EMBL/GenBank/DDBJ databases">
        <authorList>
            <person name="Liu Z.-W."/>
        </authorList>
    </citation>
    <scope>NUCLEOTIDE SEQUENCE [LARGE SCALE GENOMIC DNA]</scope>
    <source>
        <strain evidence="14 15">2b14</strain>
    </source>
</reference>
<evidence type="ECO:0000256" key="3">
    <source>
        <dbReference type="ARBA" id="ARBA00012438"/>
    </source>
</evidence>
<dbReference type="InterPro" id="IPR036890">
    <property type="entry name" value="HATPase_C_sf"/>
</dbReference>
<evidence type="ECO:0000256" key="5">
    <source>
        <dbReference type="ARBA" id="ARBA00022679"/>
    </source>
</evidence>
<evidence type="ECO:0000256" key="9">
    <source>
        <dbReference type="SAM" id="Coils"/>
    </source>
</evidence>
<accession>A0A364RC13</accession>
<evidence type="ECO:0000256" key="4">
    <source>
        <dbReference type="ARBA" id="ARBA00022553"/>
    </source>
</evidence>
<keyword evidence="9" id="KW-0175">Coiled coil</keyword>
<dbReference type="Proteomes" id="UP000251692">
    <property type="component" value="Unassembled WGS sequence"/>
</dbReference>
<feature type="domain" description="Response regulatory" evidence="12">
    <location>
        <begin position="1071"/>
        <end position="1187"/>
    </location>
</feature>
<dbReference type="InterPro" id="IPR029016">
    <property type="entry name" value="GAF-like_dom_sf"/>
</dbReference>
<evidence type="ECO:0000256" key="1">
    <source>
        <dbReference type="ARBA" id="ARBA00000085"/>
    </source>
</evidence>
<dbReference type="PROSITE" id="PS50110">
    <property type="entry name" value="RESPONSE_REGULATORY"/>
    <property type="match status" value="3"/>
</dbReference>
<gene>
    <name evidence="14" type="ORF">DP923_14140</name>
</gene>
<feature type="modified residue" description="4-aspartylphosphate" evidence="8">
    <location>
        <position position="1266"/>
    </location>
</feature>
<evidence type="ECO:0000259" key="11">
    <source>
        <dbReference type="PROSITE" id="PS50109"/>
    </source>
</evidence>
<dbReference type="Gene3D" id="3.40.50.2300">
    <property type="match status" value="3"/>
</dbReference>
<dbReference type="InterPro" id="IPR003660">
    <property type="entry name" value="HAMP_dom"/>
</dbReference>
<dbReference type="InterPro" id="IPR005467">
    <property type="entry name" value="His_kinase_dom"/>
</dbReference>
<keyword evidence="10" id="KW-0812">Transmembrane</keyword>
<sequence>MNIIKNLKIRDKLILLLSLLLLPLIYFVFSTIRVELQGNELLKQEVIQLEESEKISELLHSFQRERARILAAAAGNRQYILEAVTQRNLTDAAENDLKAFLLSSGRSLPELAALNELKKHRSNLDNKSLNVQEFREYSTMLVFSLLDKIESNATGITNPAIARQLVSFKNLAEAKIQLGRIRSLLMLVLQDNSFTVRDYAAISNQIMSLERALQGYYQFADQQSVSEMQATISSENYRQVTDIIDQIRKDPNIELPTFNPATTFNLFTKGIEDFRKTERNLVKDIKSRVQAESNQKKQNLLILMVITFLLIGLTALLSFYIISIIATSLSALKTAADRIKLGATDVVIDIDSTDEIGSVAESFRGVLEKNILLSNVARAIGEGSYEVEVVPQSDEDILSYSIKSMKENLQTFTTESEERNWVLTGISELNNQVGGENSLESITTKIVSFVCDYAGAEAGILYLHNNIGKLEPAAAFGVQQPLEQLPHFALGTGKVGQAVSDNKIQVLEAVADEYLRIKTGLADIAPASIIIIPLYFADTIIGALELSTRKPYNEVQQRFFNSVSDRISVVIYTLKSHVQTQELLYETQNLAEELETQQEELRQVNSELRASEEELRVNQEELQEKNTELEEKAQLLEEQYEALRNKNKAIEDAREAIELKIQQVETVSKYKSDFLSNMSHELRTPLNSILILSRLLADNAENTLSTKQRDHAQIIHKSGNDLLKLINEILDLSKIESGMIRLETDEVKLDSITLEPIFREVATKKNIRYSERHIPASFDTIITDRFRLEQILKNFIGNALKFTSDGGEVELSVYPVTTKPNFASAHLREQTDIIAFSVRDTGIGIPADKQHLVFEAFQQADTSTTRKYGGTGLGLTISRELAAILGGELMLESEPGKGSTFTVYLPRVASNQPAKPNLAQPSMVASQHKADSMQQLISEMKPGNNAEVSILIVEDDKGFNDILADFATAKGFKVYQAYTGKTGLELAHQHKPNAMLLDIQLPDMMGWDVLQEIRKDKVLRATNVHVMSAYDKEVIQGASDNEEYMPKPVTLEMLNKAFLTFSETTEAPLENILIVEDNEVENRAVAELLLAHNLKSTSAFSAEEAEQVLAKHKVDCIILDLNLPGMKGYDWMKKIRSSEGLSDIPIIIYSGKDLSEEEETSLKEFTNTIIIKNEYSYLRLLDEVQLFLHKVNQKLPQGNAFRMKLHVPEEVLQGKKVLVADDDVRNIYSLSSLLELHGMEVITASNGEEALRKLETEKGIDMVLMDVMMPEMDGIEATKQIRSKMRFSQLPIIALTAKAMKEDKEKCLAAGASDYITKPVDTDKLLTLMRVWLYEA</sequence>
<feature type="domain" description="Histidine kinase" evidence="11">
    <location>
        <begin position="677"/>
        <end position="909"/>
    </location>
</feature>
<dbReference type="Pfam" id="PF13185">
    <property type="entry name" value="GAF_2"/>
    <property type="match status" value="1"/>
</dbReference>
<dbReference type="InterPro" id="IPR013587">
    <property type="entry name" value="Nitrate/nitrite_sensing"/>
</dbReference>
<evidence type="ECO:0000259" key="12">
    <source>
        <dbReference type="PROSITE" id="PS50110"/>
    </source>
</evidence>
<dbReference type="SUPFAM" id="SSF52172">
    <property type="entry name" value="CheY-like"/>
    <property type="match status" value="3"/>
</dbReference>
<evidence type="ECO:0000313" key="15">
    <source>
        <dbReference type="Proteomes" id="UP000251692"/>
    </source>
</evidence>
<feature type="domain" description="Response regulatory" evidence="12">
    <location>
        <begin position="1216"/>
        <end position="1333"/>
    </location>
</feature>
<dbReference type="PANTHER" id="PTHR45339">
    <property type="entry name" value="HYBRID SIGNAL TRANSDUCTION HISTIDINE KINASE J"/>
    <property type="match status" value="1"/>
</dbReference>
<dbReference type="Gene3D" id="6.10.340.10">
    <property type="match status" value="1"/>
</dbReference>
<reference evidence="14 15" key="2">
    <citation type="submission" date="2018-07" db="EMBL/GenBank/DDBJ databases">
        <title>Pontibacter sp. 2b14 genomic sequence and assembly.</title>
        <authorList>
            <person name="Du Z.-J."/>
        </authorList>
    </citation>
    <scope>NUCLEOTIDE SEQUENCE [LARGE SCALE GENOMIC DNA]</scope>
    <source>
        <strain evidence="14 15">2b14</strain>
    </source>
</reference>
<dbReference type="GO" id="GO:0016020">
    <property type="term" value="C:membrane"/>
    <property type="evidence" value="ECO:0007669"/>
    <property type="project" value="UniProtKB-SubCell"/>
</dbReference>
<organism evidence="14 15">
    <name type="scientific">Pontibacter arcticus</name>
    <dbReference type="NCBI Taxonomy" id="2080288"/>
    <lineage>
        <taxon>Bacteria</taxon>
        <taxon>Pseudomonadati</taxon>
        <taxon>Bacteroidota</taxon>
        <taxon>Cytophagia</taxon>
        <taxon>Cytophagales</taxon>
        <taxon>Hymenobacteraceae</taxon>
        <taxon>Pontibacter</taxon>
    </lineage>
</organism>
<keyword evidence="4 8" id="KW-0597">Phosphoprotein</keyword>
<dbReference type="InterPro" id="IPR001789">
    <property type="entry name" value="Sig_transdc_resp-reg_receiver"/>
</dbReference>
<dbReference type="InterPro" id="IPR004358">
    <property type="entry name" value="Sig_transdc_His_kin-like_C"/>
</dbReference>
<dbReference type="OrthoDB" id="9797097at2"/>
<evidence type="ECO:0000256" key="2">
    <source>
        <dbReference type="ARBA" id="ARBA00004370"/>
    </source>
</evidence>
<dbReference type="CDD" id="cd16922">
    <property type="entry name" value="HATPase_EvgS-ArcB-TorS-like"/>
    <property type="match status" value="1"/>
</dbReference>
<dbReference type="EMBL" id="QMDV01000004">
    <property type="protein sequence ID" value="RAU81832.1"/>
    <property type="molecule type" value="Genomic_DNA"/>
</dbReference>
<dbReference type="InterPro" id="IPR003661">
    <property type="entry name" value="HisK_dim/P_dom"/>
</dbReference>
<dbReference type="InterPro" id="IPR003018">
    <property type="entry name" value="GAF"/>
</dbReference>
<keyword evidence="15" id="KW-1185">Reference proteome</keyword>
<dbReference type="Gene3D" id="3.30.565.10">
    <property type="entry name" value="Histidine kinase-like ATPase, C-terminal domain"/>
    <property type="match status" value="1"/>
</dbReference>
<evidence type="ECO:0000256" key="8">
    <source>
        <dbReference type="PROSITE-ProRule" id="PRU00169"/>
    </source>
</evidence>
<keyword evidence="10" id="KW-0472">Membrane</keyword>
<comment type="caution">
    <text evidence="14">The sequence shown here is derived from an EMBL/GenBank/DDBJ whole genome shotgun (WGS) entry which is preliminary data.</text>
</comment>
<comment type="subcellular location">
    <subcellularLocation>
        <location evidence="2">Membrane</location>
    </subcellularLocation>
</comment>
<evidence type="ECO:0000256" key="10">
    <source>
        <dbReference type="SAM" id="Phobius"/>
    </source>
</evidence>
<keyword evidence="6 14" id="KW-0418">Kinase</keyword>
<feature type="domain" description="Response regulatory" evidence="12">
    <location>
        <begin position="949"/>
        <end position="1062"/>
    </location>
</feature>
<dbReference type="SUPFAM" id="SSF47384">
    <property type="entry name" value="Homodimeric domain of signal transducing histidine kinase"/>
    <property type="match status" value="1"/>
</dbReference>
<feature type="domain" description="HAMP" evidence="13">
    <location>
        <begin position="323"/>
        <end position="375"/>
    </location>
</feature>
<evidence type="ECO:0000256" key="7">
    <source>
        <dbReference type="ARBA" id="ARBA00023012"/>
    </source>
</evidence>
<dbReference type="Pfam" id="PF00512">
    <property type="entry name" value="HisKA"/>
    <property type="match status" value="1"/>
</dbReference>
<keyword evidence="10" id="KW-1133">Transmembrane helix</keyword>
<dbReference type="Gene3D" id="3.30.450.40">
    <property type="match status" value="1"/>
</dbReference>
<proteinExistence type="predicted"/>
<dbReference type="PRINTS" id="PR00344">
    <property type="entry name" value="BCTRLSENSOR"/>
</dbReference>
<evidence type="ECO:0000313" key="14">
    <source>
        <dbReference type="EMBL" id="RAU81832.1"/>
    </source>
</evidence>
<dbReference type="CDD" id="cd06225">
    <property type="entry name" value="HAMP"/>
    <property type="match status" value="1"/>
</dbReference>
<dbReference type="CDD" id="cd00156">
    <property type="entry name" value="REC"/>
    <property type="match status" value="1"/>
</dbReference>
<comment type="catalytic activity">
    <reaction evidence="1">
        <text>ATP + protein L-histidine = ADP + protein N-phospho-L-histidine.</text>
        <dbReference type="EC" id="2.7.13.3"/>
    </reaction>
</comment>
<dbReference type="PANTHER" id="PTHR45339:SF1">
    <property type="entry name" value="HYBRID SIGNAL TRANSDUCTION HISTIDINE KINASE J"/>
    <property type="match status" value="1"/>
</dbReference>
<dbReference type="Gene3D" id="1.10.287.130">
    <property type="match status" value="1"/>
</dbReference>
<dbReference type="SMART" id="SM00065">
    <property type="entry name" value="GAF"/>
    <property type="match status" value="1"/>
</dbReference>
<dbReference type="Pfam" id="PF02518">
    <property type="entry name" value="HATPase_c"/>
    <property type="match status" value="1"/>
</dbReference>
<dbReference type="CDD" id="cd00082">
    <property type="entry name" value="HisKA"/>
    <property type="match status" value="1"/>
</dbReference>
<name>A0A364RC13_9BACT</name>
<dbReference type="SMART" id="SM00388">
    <property type="entry name" value="HisKA"/>
    <property type="match status" value="1"/>
</dbReference>
<dbReference type="CDD" id="cd17546">
    <property type="entry name" value="REC_hyHK_CKI1_RcsC-like"/>
    <property type="match status" value="1"/>
</dbReference>
<keyword evidence="5" id="KW-0808">Transferase</keyword>